<gene>
    <name evidence="1" type="ORF">AFR_13865</name>
</gene>
<sequence length="263" mass="29533">MEDKDERLLGYWNPEIAVRLVEHNSEDWDYDAHFKHVPPALLPTEIALADALPESTNVRNHPFFDYAGAHPHALVTWVGQELFVTGLFAQLLLLTATSITNVHDRALFDQVPAGEHGPVRDGVARFAHPWLLHELAVSVGIDKRTLRILPPTEEFLRMTAQAMRTPMSALGCLGVGNEKMLVPEYAAVEQAFEKARPEARFRKFLRANIDEDTEHAAIISQVAANLSLGREDRARQYLDGARAGVEARMKYYDDLLDIVSKSE</sequence>
<keyword evidence="2" id="KW-1185">Reference proteome</keyword>
<dbReference type="PATRIC" id="fig|1246995.3.peg.2816"/>
<dbReference type="OrthoDB" id="9842851at2"/>
<dbReference type="AlphaFoldDB" id="U5VW53"/>
<dbReference type="eggNOG" id="ENOG50300FA">
    <property type="taxonomic scope" value="Bacteria"/>
</dbReference>
<dbReference type="EMBL" id="CP006272">
    <property type="protein sequence ID" value="AGZ41059.1"/>
    <property type="molecule type" value="Genomic_DNA"/>
</dbReference>
<name>U5VW53_9ACTN</name>
<dbReference type="Pfam" id="PF14518">
    <property type="entry name" value="Haem_oxygenas_2"/>
    <property type="match status" value="1"/>
</dbReference>
<dbReference type="RefSeq" id="WP_023361118.1">
    <property type="nucleotide sequence ID" value="NC_022657.1"/>
</dbReference>
<evidence type="ECO:0000313" key="2">
    <source>
        <dbReference type="Proteomes" id="UP000017746"/>
    </source>
</evidence>
<dbReference type="HOGENOM" id="CLU_1056145_0_0_11"/>
<dbReference type="Gene3D" id="1.20.910.10">
    <property type="entry name" value="Heme oxygenase-like"/>
    <property type="match status" value="1"/>
</dbReference>
<dbReference type="SUPFAM" id="SSF48613">
    <property type="entry name" value="Heme oxygenase-like"/>
    <property type="match status" value="1"/>
</dbReference>
<reference evidence="1 2" key="1">
    <citation type="journal article" date="2014" name="J. Biotechnol.">
        <title>Complete genome sequence of the actinobacterium Actinoplanes friuliensis HAG 010964, producer of the lipopeptide antibiotic friulimycin.</title>
        <authorList>
            <person name="Ruckert C."/>
            <person name="Szczepanowski R."/>
            <person name="Albersmeier A."/>
            <person name="Goesmann A."/>
            <person name="Fischer N."/>
            <person name="Steinkamper A."/>
            <person name="Puhler A."/>
            <person name="Biener R."/>
            <person name="Schwartz D."/>
            <person name="Kalinowski J."/>
        </authorList>
    </citation>
    <scope>NUCLEOTIDE SEQUENCE [LARGE SCALE GENOMIC DNA]</scope>
    <source>
        <strain evidence="1 2">DSM 7358</strain>
    </source>
</reference>
<organism evidence="1 2">
    <name type="scientific">Actinoplanes friuliensis DSM 7358</name>
    <dbReference type="NCBI Taxonomy" id="1246995"/>
    <lineage>
        <taxon>Bacteria</taxon>
        <taxon>Bacillati</taxon>
        <taxon>Actinomycetota</taxon>
        <taxon>Actinomycetes</taxon>
        <taxon>Micromonosporales</taxon>
        <taxon>Micromonosporaceae</taxon>
        <taxon>Actinoplanes</taxon>
    </lineage>
</organism>
<dbReference type="Proteomes" id="UP000017746">
    <property type="component" value="Chromosome"/>
</dbReference>
<accession>U5VW53</accession>
<dbReference type="InterPro" id="IPR016084">
    <property type="entry name" value="Haem_Oase-like_multi-hlx"/>
</dbReference>
<proteinExistence type="predicted"/>
<dbReference type="KEGG" id="afs:AFR_13865"/>
<protein>
    <submittedName>
        <fullName evidence="1">Uncharacterized protein</fullName>
    </submittedName>
</protein>
<evidence type="ECO:0000313" key="1">
    <source>
        <dbReference type="EMBL" id="AGZ41059.1"/>
    </source>
</evidence>